<evidence type="ECO:0000256" key="12">
    <source>
        <dbReference type="SAM" id="Coils"/>
    </source>
</evidence>
<proteinExistence type="inferred from homology"/>
<comment type="caution">
    <text evidence="14">The sequence shown here is derived from an EMBL/GenBank/DDBJ whole genome shotgun (WGS) entry which is preliminary data.</text>
</comment>
<comment type="function">
    <text evidence="1 11">Acts as a component of the essential kinetochore-associated NDC80 complex, which is required for chromosome segregation and spindle checkpoint activity.</text>
</comment>
<dbReference type="PANTHER" id="PTHR14281:SF0">
    <property type="entry name" value="KINETOCHORE PROTEIN SPC25"/>
    <property type="match status" value="1"/>
</dbReference>
<evidence type="ECO:0000256" key="10">
    <source>
        <dbReference type="ARBA" id="ARBA00023328"/>
    </source>
</evidence>
<accession>A0A8H7ZHQ5</accession>
<keyword evidence="15" id="KW-1185">Reference proteome</keyword>
<dbReference type="OrthoDB" id="4056921at2759"/>
<dbReference type="Pfam" id="PF08234">
    <property type="entry name" value="Spindle_Spc25"/>
    <property type="match status" value="1"/>
</dbReference>
<dbReference type="RefSeq" id="XP_067549430.1">
    <property type="nucleotide sequence ID" value="XM_067691023.1"/>
</dbReference>
<evidence type="ECO:0000256" key="8">
    <source>
        <dbReference type="ARBA" id="ARBA00023054"/>
    </source>
</evidence>
<dbReference type="InterPro" id="IPR013255">
    <property type="entry name" value="Spc25_C"/>
</dbReference>
<keyword evidence="5 11" id="KW-0132">Cell division</keyword>
<keyword evidence="4 11" id="KW-0158">Chromosome</keyword>
<evidence type="ECO:0000256" key="7">
    <source>
        <dbReference type="ARBA" id="ARBA00022838"/>
    </source>
</evidence>
<feature type="domain" description="Chromosome segregation protein Spc25 C-terminal" evidence="13">
    <location>
        <begin position="166"/>
        <end position="235"/>
    </location>
</feature>
<evidence type="ECO:0000256" key="1">
    <source>
        <dbReference type="ARBA" id="ARBA00002772"/>
    </source>
</evidence>
<dbReference type="GO" id="GO:0051301">
    <property type="term" value="P:cell division"/>
    <property type="evidence" value="ECO:0007669"/>
    <property type="project" value="UniProtKB-UniRule"/>
</dbReference>
<evidence type="ECO:0000256" key="5">
    <source>
        <dbReference type="ARBA" id="ARBA00022618"/>
    </source>
</evidence>
<dbReference type="GO" id="GO:0031262">
    <property type="term" value="C:Ndc80 complex"/>
    <property type="evidence" value="ECO:0007669"/>
    <property type="project" value="InterPro"/>
</dbReference>
<dbReference type="GeneID" id="93650824"/>
<evidence type="ECO:0000256" key="11">
    <source>
        <dbReference type="RuleBase" id="RU367150"/>
    </source>
</evidence>
<dbReference type="GO" id="GO:0005634">
    <property type="term" value="C:nucleus"/>
    <property type="evidence" value="ECO:0007669"/>
    <property type="project" value="UniProtKB-SubCell"/>
</dbReference>
<evidence type="ECO:0000313" key="15">
    <source>
        <dbReference type="Proteomes" id="UP000669133"/>
    </source>
</evidence>
<reference evidence="14 15" key="1">
    <citation type="submission" date="2020-12" db="EMBL/GenBank/DDBJ databases">
        <title>Effect of drift, selection, and recombination on the evolution of hybrid genomes in Candida yeast pathogens.</title>
        <authorList>
            <person name="Mixao V."/>
            <person name="Ksiezopolska E."/>
            <person name="Saus E."/>
            <person name="Boekhout T."/>
            <person name="Gacser A."/>
            <person name="Gabaldon T."/>
        </authorList>
    </citation>
    <scope>NUCLEOTIDE SEQUENCE [LARGE SCALE GENOMIC DNA]</scope>
    <source>
        <strain evidence="14 15">BP57</strain>
    </source>
</reference>
<keyword evidence="6 11" id="KW-0498">Mitosis</keyword>
<dbReference type="GO" id="GO:0007059">
    <property type="term" value="P:chromosome segregation"/>
    <property type="evidence" value="ECO:0007669"/>
    <property type="project" value="InterPro"/>
</dbReference>
<protein>
    <recommendedName>
        <fullName evidence="11">Kinetochore protein SPC25</fullName>
    </recommendedName>
</protein>
<dbReference type="Proteomes" id="UP000669133">
    <property type="component" value="Unassembled WGS sequence"/>
</dbReference>
<comment type="subunit">
    <text evidence="3">Component of the NDC80 complex, which consists of NDC80, NUF2, SPC24 and SPC25.</text>
</comment>
<comment type="subcellular location">
    <subcellularLocation>
        <location evidence="11">Nucleus</location>
    </subcellularLocation>
    <subcellularLocation>
        <location evidence="11">Chromosome</location>
        <location evidence="11">Centromere</location>
        <location evidence="11">Kinetochore</location>
    </subcellularLocation>
</comment>
<evidence type="ECO:0000256" key="9">
    <source>
        <dbReference type="ARBA" id="ARBA00023306"/>
    </source>
</evidence>
<evidence type="ECO:0000256" key="4">
    <source>
        <dbReference type="ARBA" id="ARBA00022454"/>
    </source>
</evidence>
<keyword evidence="11" id="KW-0539">Nucleus</keyword>
<keyword evidence="10 11" id="KW-0137">Centromere</keyword>
<dbReference type="CDD" id="cd23784">
    <property type="entry name" value="RWD_Spc25"/>
    <property type="match status" value="1"/>
</dbReference>
<name>A0A8H7ZHQ5_9ASCO</name>
<keyword evidence="7 11" id="KW-0995">Kinetochore</keyword>
<feature type="coiled-coil region" evidence="12">
    <location>
        <begin position="105"/>
        <end position="139"/>
    </location>
</feature>
<keyword evidence="8 12" id="KW-0175">Coiled coil</keyword>
<organism evidence="14 15">
    <name type="scientific">Candida metapsilosis</name>
    <dbReference type="NCBI Taxonomy" id="273372"/>
    <lineage>
        <taxon>Eukaryota</taxon>
        <taxon>Fungi</taxon>
        <taxon>Dikarya</taxon>
        <taxon>Ascomycota</taxon>
        <taxon>Saccharomycotina</taxon>
        <taxon>Pichiomycetes</taxon>
        <taxon>Debaryomycetaceae</taxon>
        <taxon>Candida/Lodderomyces clade</taxon>
        <taxon>Candida</taxon>
    </lineage>
</organism>
<dbReference type="Gene3D" id="3.30.457.50">
    <property type="entry name" value="Chromosome segregation protein Spc25"/>
    <property type="match status" value="1"/>
</dbReference>
<evidence type="ECO:0000259" key="13">
    <source>
        <dbReference type="Pfam" id="PF08234"/>
    </source>
</evidence>
<dbReference type="InterPro" id="IPR045143">
    <property type="entry name" value="Spc25"/>
</dbReference>
<evidence type="ECO:0000256" key="2">
    <source>
        <dbReference type="ARBA" id="ARBA00006379"/>
    </source>
</evidence>
<evidence type="ECO:0000313" key="14">
    <source>
        <dbReference type="EMBL" id="KAG5420314.1"/>
    </source>
</evidence>
<gene>
    <name evidence="14" type="ORF">I9W82_002195</name>
</gene>
<dbReference type="EMBL" id="JAEOAQ010000002">
    <property type="protein sequence ID" value="KAG5420314.1"/>
    <property type="molecule type" value="Genomic_DNA"/>
</dbReference>
<dbReference type="AlphaFoldDB" id="A0A8H7ZHQ5"/>
<comment type="similarity">
    <text evidence="2 11">Belongs to the SPC25 family.</text>
</comment>
<evidence type="ECO:0000256" key="6">
    <source>
        <dbReference type="ARBA" id="ARBA00022776"/>
    </source>
</evidence>
<sequence length="241" mass="28215">MNDSRINSVHEGIKKRFVEFDSLKEEMDKFLESIDRTLSNKQADFSHQKHIHQQQTIERKGINERLQKQISDLSLKESFKQQQVTDAMKTLKENEEKVIKDDQERIELQDAVKQVEAEIKRLNQEAIKIQDELKSSNEAFDERMQSHLEVELVYGLFTGMRIEPLDDDEIKLSFFNLDPNDLERNFSVVVNVGGEKYQIGETNPALSREFLENAQLELNQHGRLSRFLKQVWSQFDSLVSS</sequence>
<dbReference type="PANTHER" id="PTHR14281">
    <property type="entry name" value="KINETOCHORE PROTEIN SPC25-RELATED"/>
    <property type="match status" value="1"/>
</dbReference>
<keyword evidence="9 11" id="KW-0131">Cell cycle</keyword>
<evidence type="ECO:0000256" key="3">
    <source>
        <dbReference type="ARBA" id="ARBA00011562"/>
    </source>
</evidence>